<dbReference type="CDD" id="cd12797">
    <property type="entry name" value="M23_peptidase"/>
    <property type="match status" value="1"/>
</dbReference>
<dbReference type="PANTHER" id="PTHR21666">
    <property type="entry name" value="PEPTIDASE-RELATED"/>
    <property type="match status" value="1"/>
</dbReference>
<keyword evidence="9" id="KW-1185">Reference proteome</keyword>
<keyword evidence="5" id="KW-0862">Zinc</keyword>
<organism evidence="8 9">
    <name type="scientific">Alteriqipengyuania abyssalis</name>
    <dbReference type="NCBI Taxonomy" id="2860200"/>
    <lineage>
        <taxon>Bacteria</taxon>
        <taxon>Pseudomonadati</taxon>
        <taxon>Pseudomonadota</taxon>
        <taxon>Alphaproteobacteria</taxon>
        <taxon>Sphingomonadales</taxon>
        <taxon>Erythrobacteraceae</taxon>
        <taxon>Alteriqipengyuania</taxon>
    </lineage>
</organism>
<dbReference type="Gene3D" id="3.10.450.350">
    <property type="match status" value="1"/>
</dbReference>
<keyword evidence="2" id="KW-0645">Protease</keyword>
<accession>A0ABS7PC98</accession>
<evidence type="ECO:0000313" key="8">
    <source>
        <dbReference type="EMBL" id="MBY8336680.1"/>
    </source>
</evidence>
<evidence type="ECO:0000256" key="6">
    <source>
        <dbReference type="ARBA" id="ARBA00023049"/>
    </source>
</evidence>
<dbReference type="Pfam" id="PF01551">
    <property type="entry name" value="Peptidase_M23"/>
    <property type="match status" value="1"/>
</dbReference>
<keyword evidence="4" id="KW-0378">Hydrolase</keyword>
<dbReference type="InterPro" id="IPR011055">
    <property type="entry name" value="Dup_hybrid_motif"/>
</dbReference>
<dbReference type="PANTHER" id="PTHR21666:SF288">
    <property type="entry name" value="CELL DIVISION PROTEIN YTFB"/>
    <property type="match status" value="1"/>
</dbReference>
<dbReference type="Proteomes" id="UP000759298">
    <property type="component" value="Unassembled WGS sequence"/>
</dbReference>
<evidence type="ECO:0000259" key="7">
    <source>
        <dbReference type="Pfam" id="PF01551"/>
    </source>
</evidence>
<keyword evidence="6" id="KW-0482">Metalloprotease</keyword>
<evidence type="ECO:0000256" key="1">
    <source>
        <dbReference type="ARBA" id="ARBA00001947"/>
    </source>
</evidence>
<keyword evidence="3" id="KW-0479">Metal-binding</keyword>
<comment type="cofactor">
    <cofactor evidence="1">
        <name>Zn(2+)</name>
        <dbReference type="ChEBI" id="CHEBI:29105"/>
    </cofactor>
</comment>
<comment type="caution">
    <text evidence="8">The sequence shown here is derived from an EMBL/GenBank/DDBJ whole genome shotgun (WGS) entry which is preliminary data.</text>
</comment>
<sequence>MAAIRDRAAAESTKASVRVERALQSSRAWFASQAARIERADLAPDLAQNIGSLRWFRGAATFLSLSAVALAFWPDFAPLEAAPAVRLDDQARDEFRSQTIQPLALGGDTGTRMAATALVRPLADAPERPQLEATATFGRGDDLARMLARQGVGKADAVRAAELVAQAISLDEIEPGTQIDVTLGRRTAPKAPRPLDEIRFRARFDLALAVARGDDGNLALIREPIEVDETPLRVRGTVGGSLYRSARAVGAPASAIQSYLKALGDYEDLDQALQPGDTFDMIVSYRRAATGERQAGRLLYAGVERDGKDKIQLMRWGKDDQFFEASGVGEQRSGLLAPVPGPIGSRYGMRRHPILRYKRMHAGVDYRARYGTPIVAPTDGRVTSAGRMGGCGNAVKLSHEGGLGTKFCHMSRIAVSGGQYVKRGQIIGYVGSTGLSTGPHLHYEMYRGGRHIDPLSVRYVTRAQLSGAELQRFRSTLEALKTVDAGVALEEMHPTKPIAEEPLREIDRIALVAHHRRGG</sequence>
<reference evidence="8 9" key="1">
    <citation type="submission" date="2021-07" db="EMBL/GenBank/DDBJ databases">
        <title>Alteriqipengyuania abyssalis NZ-12B nov, sp.nov isolated from deep sea sponge in pacific ocean.</title>
        <authorList>
            <person name="Tareen S."/>
            <person name="Wink J."/>
        </authorList>
    </citation>
    <scope>NUCLEOTIDE SEQUENCE [LARGE SCALE GENOMIC DNA]</scope>
    <source>
        <strain evidence="8 9">NZ-12B</strain>
    </source>
</reference>
<evidence type="ECO:0000256" key="3">
    <source>
        <dbReference type="ARBA" id="ARBA00022723"/>
    </source>
</evidence>
<dbReference type="SUPFAM" id="SSF51261">
    <property type="entry name" value="Duplicated hybrid motif"/>
    <property type="match status" value="1"/>
</dbReference>
<name>A0ABS7PC98_9SPHN</name>
<dbReference type="InterPro" id="IPR016047">
    <property type="entry name" value="M23ase_b-sheet_dom"/>
</dbReference>
<evidence type="ECO:0000256" key="4">
    <source>
        <dbReference type="ARBA" id="ARBA00022801"/>
    </source>
</evidence>
<protein>
    <submittedName>
        <fullName evidence="8">M23 family metallopeptidase</fullName>
    </submittedName>
</protein>
<evidence type="ECO:0000313" key="9">
    <source>
        <dbReference type="Proteomes" id="UP000759298"/>
    </source>
</evidence>
<proteinExistence type="predicted"/>
<dbReference type="EMBL" id="JAHWXP010000002">
    <property type="protein sequence ID" value="MBY8336680.1"/>
    <property type="molecule type" value="Genomic_DNA"/>
</dbReference>
<evidence type="ECO:0000256" key="2">
    <source>
        <dbReference type="ARBA" id="ARBA00022670"/>
    </source>
</evidence>
<dbReference type="InterPro" id="IPR050570">
    <property type="entry name" value="Cell_wall_metabolism_enzyme"/>
</dbReference>
<evidence type="ECO:0000256" key="5">
    <source>
        <dbReference type="ARBA" id="ARBA00022833"/>
    </source>
</evidence>
<gene>
    <name evidence="8" type="ORF">KYN89_06430</name>
</gene>
<feature type="domain" description="M23ase beta-sheet core" evidence="7">
    <location>
        <begin position="359"/>
        <end position="454"/>
    </location>
</feature>
<dbReference type="Gene3D" id="2.70.70.10">
    <property type="entry name" value="Glucose Permease (Domain IIA)"/>
    <property type="match status" value="1"/>
</dbReference>